<gene>
    <name evidence="1" type="ORF">ACH5RR_008371</name>
</gene>
<dbReference type="AlphaFoldDB" id="A0ABD3ABE3"/>
<comment type="caution">
    <text evidence="1">The sequence shown here is derived from an EMBL/GenBank/DDBJ whole genome shotgun (WGS) entry which is preliminary data.</text>
</comment>
<dbReference type="Proteomes" id="UP001630127">
    <property type="component" value="Unassembled WGS sequence"/>
</dbReference>
<accession>A0ABD3ABE3</accession>
<evidence type="ECO:0000313" key="1">
    <source>
        <dbReference type="EMBL" id="KAL3529049.1"/>
    </source>
</evidence>
<sequence>MTKMKIEVVEEPRFTKCFAALKLNSFLDENIMFKKMTKMKIEVVEEPRFTKCFAALKLNSLDHKRLCMETEENIKIANTILKEIRENMNFHLLLDCRYIGLGCEMIGFYHYMVM</sequence>
<proteinExistence type="predicted"/>
<name>A0ABD3ABE3_9GENT</name>
<keyword evidence="2" id="KW-1185">Reference proteome</keyword>
<organism evidence="1 2">
    <name type="scientific">Cinchona calisaya</name>
    <dbReference type="NCBI Taxonomy" id="153742"/>
    <lineage>
        <taxon>Eukaryota</taxon>
        <taxon>Viridiplantae</taxon>
        <taxon>Streptophyta</taxon>
        <taxon>Embryophyta</taxon>
        <taxon>Tracheophyta</taxon>
        <taxon>Spermatophyta</taxon>
        <taxon>Magnoliopsida</taxon>
        <taxon>eudicotyledons</taxon>
        <taxon>Gunneridae</taxon>
        <taxon>Pentapetalae</taxon>
        <taxon>asterids</taxon>
        <taxon>lamiids</taxon>
        <taxon>Gentianales</taxon>
        <taxon>Rubiaceae</taxon>
        <taxon>Cinchonoideae</taxon>
        <taxon>Cinchoneae</taxon>
        <taxon>Cinchona</taxon>
    </lineage>
</organism>
<evidence type="ECO:0000313" key="2">
    <source>
        <dbReference type="Proteomes" id="UP001630127"/>
    </source>
</evidence>
<protein>
    <submittedName>
        <fullName evidence="1">Uncharacterized protein</fullName>
    </submittedName>
</protein>
<reference evidence="1 2" key="1">
    <citation type="submission" date="2024-11" db="EMBL/GenBank/DDBJ databases">
        <title>A near-complete genome assembly of Cinchona calisaya.</title>
        <authorList>
            <person name="Lian D.C."/>
            <person name="Zhao X.W."/>
            <person name="Wei L."/>
        </authorList>
    </citation>
    <scope>NUCLEOTIDE SEQUENCE [LARGE SCALE GENOMIC DNA]</scope>
    <source>
        <tissue evidence="1">Nenye</tissue>
    </source>
</reference>
<dbReference type="EMBL" id="JBJUIK010000004">
    <property type="protein sequence ID" value="KAL3529049.1"/>
    <property type="molecule type" value="Genomic_DNA"/>
</dbReference>